<sequence>MLWLPLLLCALSLARAGAVAAVHEELVNLAAAGRGIIKLDSTSYELLISGNRNWSASIEFTALNPLHKCGPCNQFHSSWTAVAKAWGKAPSVHRDGHFFATLDFDAGPAVFRKLGLVSAPAVYIYPPTEGPRATNNSGYWTYDFDYGFGPERLAQQLSDLTPIPVPYVPPFNWVRWAAISGSILVLGAALCFIAPVWMWAFGTIFTSLVMTSGFMFTRIRESPWVGDDGGWIARGAHHQFGKEVPMVFAIYATLAFSFAMLIMFVPNQHSARSQRIHVYVWSAVILLVYSVLIVFYKTKRTGYPFKLVL</sequence>
<keyword evidence="8 9" id="KW-0472">Membrane</keyword>
<feature type="chain" id="PRO_5041983023" description="Dolichyl-diphosphooligosaccharide-protein glycotransferase" evidence="10">
    <location>
        <begin position="17"/>
        <end position="309"/>
    </location>
</feature>
<protein>
    <recommendedName>
        <fullName evidence="13">Dolichyl-diphosphooligosaccharide-protein glycotransferase</fullName>
    </recommendedName>
</protein>
<comment type="subcellular location">
    <subcellularLocation>
        <location evidence="2">Endoplasmic reticulum membrane</location>
        <topology evidence="2">Multi-pass membrane protein</topology>
    </subcellularLocation>
</comment>
<evidence type="ECO:0000256" key="10">
    <source>
        <dbReference type="SAM" id="SignalP"/>
    </source>
</evidence>
<dbReference type="GO" id="GO:0008250">
    <property type="term" value="C:oligosaccharyltransferase complex"/>
    <property type="evidence" value="ECO:0007669"/>
    <property type="project" value="TreeGrafter"/>
</dbReference>
<evidence type="ECO:0000256" key="7">
    <source>
        <dbReference type="ARBA" id="ARBA00022989"/>
    </source>
</evidence>
<keyword evidence="4 9" id="KW-0812">Transmembrane</keyword>
<feature type="signal peptide" evidence="10">
    <location>
        <begin position="1"/>
        <end position="16"/>
    </location>
</feature>
<dbReference type="Proteomes" id="UP001218188">
    <property type="component" value="Unassembled WGS sequence"/>
</dbReference>
<keyword evidence="6" id="KW-0256">Endoplasmic reticulum</keyword>
<evidence type="ECO:0000256" key="6">
    <source>
        <dbReference type="ARBA" id="ARBA00022824"/>
    </source>
</evidence>
<feature type="transmembrane region" description="Helical" evidence="9">
    <location>
        <begin position="199"/>
        <end position="219"/>
    </location>
</feature>
<comment type="caution">
    <text evidence="11">The sequence shown here is derived from an EMBL/GenBank/DDBJ whole genome shotgun (WGS) entry which is preliminary data.</text>
</comment>
<dbReference type="InterPro" id="IPR021149">
    <property type="entry name" value="OligosaccharylTrfase_OST3/OST6"/>
</dbReference>
<dbReference type="InterPro" id="IPR036249">
    <property type="entry name" value="Thioredoxin-like_sf"/>
</dbReference>
<name>A0AAD6XE05_9AGAR</name>
<evidence type="ECO:0000256" key="4">
    <source>
        <dbReference type="ARBA" id="ARBA00022692"/>
    </source>
</evidence>
<evidence type="ECO:0000313" key="11">
    <source>
        <dbReference type="EMBL" id="KAJ7041799.1"/>
    </source>
</evidence>
<dbReference type="GO" id="GO:0018279">
    <property type="term" value="P:protein N-linked glycosylation via asparagine"/>
    <property type="evidence" value="ECO:0007669"/>
    <property type="project" value="TreeGrafter"/>
</dbReference>
<feature type="transmembrane region" description="Helical" evidence="9">
    <location>
        <begin position="173"/>
        <end position="192"/>
    </location>
</feature>
<evidence type="ECO:0008006" key="13">
    <source>
        <dbReference type="Google" id="ProtNLM"/>
    </source>
</evidence>
<feature type="transmembrane region" description="Helical" evidence="9">
    <location>
        <begin position="278"/>
        <end position="296"/>
    </location>
</feature>
<evidence type="ECO:0000256" key="8">
    <source>
        <dbReference type="ARBA" id="ARBA00023136"/>
    </source>
</evidence>
<evidence type="ECO:0000256" key="2">
    <source>
        <dbReference type="ARBA" id="ARBA00004477"/>
    </source>
</evidence>
<evidence type="ECO:0000256" key="9">
    <source>
        <dbReference type="SAM" id="Phobius"/>
    </source>
</evidence>
<evidence type="ECO:0000256" key="1">
    <source>
        <dbReference type="ARBA" id="ARBA00002791"/>
    </source>
</evidence>
<comment type="function">
    <text evidence="1">Subunit of the oligosaccharyl transferase (OST) complex that catalyzes the initial transfer of a defined glycan (Glc(3)Man(9)GlcNAc(2) in eukaryotes) from the lipid carrier dolichol-pyrophosphate to an asparagine residue within an Asn-X-Ser/Thr consensus motif in nascent polypeptide chains, the first step in protein N-glycosylation. N-glycosylation occurs cotranslationally and the complex associates with the Sec61 complex at the channel-forming translocon complex that mediates protein translocation across the endoplasmic reticulum (ER). All subunits are required for a maximal enzyme activity.</text>
</comment>
<accession>A0AAD6XE05</accession>
<reference evidence="11" key="1">
    <citation type="submission" date="2023-03" db="EMBL/GenBank/DDBJ databases">
        <title>Massive genome expansion in bonnet fungi (Mycena s.s.) driven by repeated elements and novel gene families across ecological guilds.</title>
        <authorList>
            <consortium name="Lawrence Berkeley National Laboratory"/>
            <person name="Harder C.B."/>
            <person name="Miyauchi S."/>
            <person name="Viragh M."/>
            <person name="Kuo A."/>
            <person name="Thoen E."/>
            <person name="Andreopoulos B."/>
            <person name="Lu D."/>
            <person name="Skrede I."/>
            <person name="Drula E."/>
            <person name="Henrissat B."/>
            <person name="Morin E."/>
            <person name="Kohler A."/>
            <person name="Barry K."/>
            <person name="LaButti K."/>
            <person name="Morin E."/>
            <person name="Salamov A."/>
            <person name="Lipzen A."/>
            <person name="Mereny Z."/>
            <person name="Hegedus B."/>
            <person name="Baldrian P."/>
            <person name="Stursova M."/>
            <person name="Weitz H."/>
            <person name="Taylor A."/>
            <person name="Grigoriev I.V."/>
            <person name="Nagy L.G."/>
            <person name="Martin F."/>
            <person name="Kauserud H."/>
        </authorList>
    </citation>
    <scope>NUCLEOTIDE SEQUENCE</scope>
    <source>
        <strain evidence="11">CBHHK200</strain>
    </source>
</reference>
<dbReference type="PANTHER" id="PTHR12692:SF0">
    <property type="entry name" value="GH11935P"/>
    <property type="match status" value="1"/>
</dbReference>
<keyword evidence="5 10" id="KW-0732">Signal</keyword>
<dbReference type="AlphaFoldDB" id="A0AAD6XE05"/>
<organism evidence="11 12">
    <name type="scientific">Mycena alexandri</name>
    <dbReference type="NCBI Taxonomy" id="1745969"/>
    <lineage>
        <taxon>Eukaryota</taxon>
        <taxon>Fungi</taxon>
        <taxon>Dikarya</taxon>
        <taxon>Basidiomycota</taxon>
        <taxon>Agaricomycotina</taxon>
        <taxon>Agaricomycetes</taxon>
        <taxon>Agaricomycetidae</taxon>
        <taxon>Agaricales</taxon>
        <taxon>Marasmiineae</taxon>
        <taxon>Mycenaceae</taxon>
        <taxon>Mycena</taxon>
    </lineage>
</organism>
<dbReference type="Gene3D" id="3.40.30.10">
    <property type="entry name" value="Glutaredoxin"/>
    <property type="match status" value="1"/>
</dbReference>
<dbReference type="SUPFAM" id="SSF52833">
    <property type="entry name" value="Thioredoxin-like"/>
    <property type="match status" value="1"/>
</dbReference>
<proteinExistence type="inferred from homology"/>
<evidence type="ECO:0000256" key="3">
    <source>
        <dbReference type="ARBA" id="ARBA00009561"/>
    </source>
</evidence>
<evidence type="ECO:0000256" key="5">
    <source>
        <dbReference type="ARBA" id="ARBA00022729"/>
    </source>
</evidence>
<keyword evidence="7 9" id="KW-1133">Transmembrane helix</keyword>
<evidence type="ECO:0000313" key="12">
    <source>
        <dbReference type="Proteomes" id="UP001218188"/>
    </source>
</evidence>
<dbReference type="EMBL" id="JARJCM010000015">
    <property type="protein sequence ID" value="KAJ7041799.1"/>
    <property type="molecule type" value="Genomic_DNA"/>
</dbReference>
<dbReference type="PANTHER" id="PTHR12692">
    <property type="entry name" value="DOLICHYL-DIPHOSPHOOLIGOSACCHARIDE--PROTEIN GLYCOSYLTRANSFERASE-RELATED"/>
    <property type="match status" value="1"/>
</dbReference>
<keyword evidence="12" id="KW-1185">Reference proteome</keyword>
<comment type="similarity">
    <text evidence="3">Belongs to the OST3/OST6 family.</text>
</comment>
<dbReference type="Pfam" id="PF04756">
    <property type="entry name" value="OST3_OST6"/>
    <property type="match status" value="1"/>
</dbReference>
<feature type="transmembrane region" description="Helical" evidence="9">
    <location>
        <begin position="248"/>
        <end position="266"/>
    </location>
</feature>
<gene>
    <name evidence="11" type="ORF">C8F04DRAFT_1078763</name>
</gene>